<dbReference type="Proteomes" id="UP000180098">
    <property type="component" value="Unassembled WGS sequence"/>
</dbReference>
<protein>
    <recommendedName>
        <fullName evidence="6">Histidine phosphatase family protein</fullName>
    </recommendedName>
</protein>
<accession>A0A1S2LL48</accession>
<keyword evidence="5" id="KW-1185">Reference proteome</keyword>
<evidence type="ECO:0000256" key="2">
    <source>
        <dbReference type="PIRSR" id="PIRSR613078-1"/>
    </source>
</evidence>
<dbReference type="AlphaFoldDB" id="A0A1S2LL48"/>
<evidence type="ECO:0000256" key="3">
    <source>
        <dbReference type="PIRSR" id="PIRSR613078-2"/>
    </source>
</evidence>
<dbReference type="GO" id="GO:0043456">
    <property type="term" value="P:regulation of pentose-phosphate shunt"/>
    <property type="evidence" value="ECO:0007669"/>
    <property type="project" value="TreeGrafter"/>
</dbReference>
<name>A0A1S2LL48_9BACI</name>
<dbReference type="CDD" id="cd07067">
    <property type="entry name" value="HP_PGM_like"/>
    <property type="match status" value="1"/>
</dbReference>
<evidence type="ECO:0000313" key="5">
    <source>
        <dbReference type="Proteomes" id="UP000180098"/>
    </source>
</evidence>
<dbReference type="InterPro" id="IPR013078">
    <property type="entry name" value="His_Pase_superF_clade-1"/>
</dbReference>
<dbReference type="InterPro" id="IPR029033">
    <property type="entry name" value="His_PPase_superfam"/>
</dbReference>
<dbReference type="Gene3D" id="3.40.50.1240">
    <property type="entry name" value="Phosphoglycerate mutase-like"/>
    <property type="match status" value="1"/>
</dbReference>
<sequence length="208" mass="24080">MGAYDCVDLFLIRHGVTDWNKQKRYLGHTDRGVIKEELDQSRLLKEHLQQIRFDGVFTSDLRRCRETLAFLNVSQSATLDARLREMDFGDWEGKTYEQLKDDEAYRSWLTNWEENSIPKGESGIAFKTRVDSFLSDRFEEASKNSQKELVVTHGGVIRYIVSKFQPSESFWDIPIKHGNGIKLSLVRKAGIWQCNSLSEALIAENERS</sequence>
<dbReference type="GO" id="GO:0004331">
    <property type="term" value="F:fructose-2,6-bisphosphate 2-phosphatase activity"/>
    <property type="evidence" value="ECO:0007669"/>
    <property type="project" value="TreeGrafter"/>
</dbReference>
<dbReference type="RefSeq" id="WP_071313110.1">
    <property type="nucleotide sequence ID" value="NZ_MLQQ01000018.1"/>
</dbReference>
<dbReference type="PANTHER" id="PTHR46517:SF1">
    <property type="entry name" value="FRUCTOSE-2,6-BISPHOSPHATASE TIGAR"/>
    <property type="match status" value="1"/>
</dbReference>
<evidence type="ECO:0000256" key="1">
    <source>
        <dbReference type="ARBA" id="ARBA00022801"/>
    </source>
</evidence>
<dbReference type="EMBL" id="MLQQ01000018">
    <property type="protein sequence ID" value="OIJ12803.1"/>
    <property type="molecule type" value="Genomic_DNA"/>
</dbReference>
<evidence type="ECO:0008006" key="6">
    <source>
        <dbReference type="Google" id="ProtNLM"/>
    </source>
</evidence>
<dbReference type="InterPro" id="IPR051695">
    <property type="entry name" value="Phosphoglycerate_Mutase"/>
</dbReference>
<dbReference type="GO" id="GO:0045820">
    <property type="term" value="P:negative regulation of glycolytic process"/>
    <property type="evidence" value="ECO:0007669"/>
    <property type="project" value="TreeGrafter"/>
</dbReference>
<organism evidence="4 5">
    <name type="scientific">Anaerobacillus arseniciselenatis</name>
    <dbReference type="NCBI Taxonomy" id="85682"/>
    <lineage>
        <taxon>Bacteria</taxon>
        <taxon>Bacillati</taxon>
        <taxon>Bacillota</taxon>
        <taxon>Bacilli</taxon>
        <taxon>Bacillales</taxon>
        <taxon>Bacillaceae</taxon>
        <taxon>Anaerobacillus</taxon>
    </lineage>
</organism>
<dbReference type="OrthoDB" id="9783269at2"/>
<feature type="binding site" evidence="3">
    <location>
        <position position="63"/>
    </location>
    <ligand>
        <name>substrate</name>
    </ligand>
</feature>
<dbReference type="GO" id="GO:0005829">
    <property type="term" value="C:cytosol"/>
    <property type="evidence" value="ECO:0007669"/>
    <property type="project" value="TreeGrafter"/>
</dbReference>
<dbReference type="Pfam" id="PF00300">
    <property type="entry name" value="His_Phos_1"/>
    <property type="match status" value="1"/>
</dbReference>
<dbReference type="SMART" id="SM00855">
    <property type="entry name" value="PGAM"/>
    <property type="match status" value="1"/>
</dbReference>
<gene>
    <name evidence="4" type="ORF">BKP35_09495</name>
</gene>
<proteinExistence type="predicted"/>
<feature type="active site" description="Tele-phosphohistidine intermediate" evidence="2">
    <location>
        <position position="14"/>
    </location>
</feature>
<dbReference type="PANTHER" id="PTHR46517">
    <property type="entry name" value="FRUCTOSE-2,6-BISPHOSPHATASE TIGAR"/>
    <property type="match status" value="1"/>
</dbReference>
<dbReference type="SUPFAM" id="SSF53254">
    <property type="entry name" value="Phosphoglycerate mutase-like"/>
    <property type="match status" value="1"/>
</dbReference>
<keyword evidence="1" id="KW-0378">Hydrolase</keyword>
<feature type="binding site" evidence="3">
    <location>
        <begin position="13"/>
        <end position="20"/>
    </location>
    <ligand>
        <name>substrate</name>
    </ligand>
</feature>
<comment type="caution">
    <text evidence="4">The sequence shown here is derived from an EMBL/GenBank/DDBJ whole genome shotgun (WGS) entry which is preliminary data.</text>
</comment>
<evidence type="ECO:0000313" key="4">
    <source>
        <dbReference type="EMBL" id="OIJ12803.1"/>
    </source>
</evidence>
<reference evidence="4 5" key="1">
    <citation type="submission" date="2016-10" db="EMBL/GenBank/DDBJ databases">
        <title>Draft genome sequences of four alkaliphilic bacteria belonging to the Anaerobacillus genus.</title>
        <authorList>
            <person name="Bassil N.M."/>
            <person name="Lloyd J.R."/>
        </authorList>
    </citation>
    <scope>NUCLEOTIDE SEQUENCE [LARGE SCALE GENOMIC DNA]</scope>
    <source>
        <strain evidence="4 5">DSM 15340</strain>
    </source>
</reference>
<feature type="active site" description="Proton donor/acceptor" evidence="2">
    <location>
        <position position="85"/>
    </location>
</feature>